<evidence type="ECO:0008006" key="3">
    <source>
        <dbReference type="Google" id="ProtNLM"/>
    </source>
</evidence>
<organism evidence="1 2">
    <name type="scientific">Willisornis vidua</name>
    <name type="common">Xingu scale-backed antbird</name>
    <dbReference type="NCBI Taxonomy" id="1566151"/>
    <lineage>
        <taxon>Eukaryota</taxon>
        <taxon>Metazoa</taxon>
        <taxon>Chordata</taxon>
        <taxon>Craniata</taxon>
        <taxon>Vertebrata</taxon>
        <taxon>Euteleostomi</taxon>
        <taxon>Archelosauria</taxon>
        <taxon>Archosauria</taxon>
        <taxon>Dinosauria</taxon>
        <taxon>Saurischia</taxon>
        <taxon>Theropoda</taxon>
        <taxon>Coelurosauria</taxon>
        <taxon>Aves</taxon>
        <taxon>Neognathae</taxon>
        <taxon>Neoaves</taxon>
        <taxon>Telluraves</taxon>
        <taxon>Australaves</taxon>
        <taxon>Passeriformes</taxon>
        <taxon>Thamnophilidae</taxon>
        <taxon>Willisornis</taxon>
    </lineage>
</organism>
<dbReference type="Proteomes" id="UP001145742">
    <property type="component" value="Unassembled WGS sequence"/>
</dbReference>
<dbReference type="EMBL" id="WHWB01034508">
    <property type="protein sequence ID" value="KAJ7408942.1"/>
    <property type="molecule type" value="Genomic_DNA"/>
</dbReference>
<accession>A0ABQ9CUG6</accession>
<name>A0ABQ9CUG6_9PASS</name>
<comment type="caution">
    <text evidence="1">The sequence shown here is derived from an EMBL/GenBank/DDBJ whole genome shotgun (WGS) entry which is preliminary data.</text>
</comment>
<evidence type="ECO:0000313" key="1">
    <source>
        <dbReference type="EMBL" id="KAJ7408942.1"/>
    </source>
</evidence>
<keyword evidence="2" id="KW-1185">Reference proteome</keyword>
<evidence type="ECO:0000313" key="2">
    <source>
        <dbReference type="Proteomes" id="UP001145742"/>
    </source>
</evidence>
<gene>
    <name evidence="1" type="ORF">WISP_117598</name>
</gene>
<protein>
    <recommendedName>
        <fullName evidence="3">Reverse transcriptase domain-containing protein</fullName>
    </recommendedName>
</protein>
<reference evidence="1" key="1">
    <citation type="submission" date="2019-10" db="EMBL/GenBank/DDBJ databases">
        <authorList>
            <person name="Soares A.E.R."/>
            <person name="Aleixo A."/>
            <person name="Schneider P."/>
            <person name="Miyaki C.Y."/>
            <person name="Schneider M.P."/>
            <person name="Mello C."/>
            <person name="Vasconcelos A.T.R."/>
        </authorList>
    </citation>
    <scope>NUCLEOTIDE SEQUENCE</scope>
    <source>
        <tissue evidence="1">Muscle</tissue>
    </source>
</reference>
<sequence length="73" mass="8306">MMEQLILETIAAHVKDKKMIRNSQHGFTNGKSYLTTFYDEMTGLVDQGRAVAIVCFDINKSFVLSHAGYSYRN</sequence>
<proteinExistence type="predicted"/>